<dbReference type="Pfam" id="PF09476">
    <property type="entry name" value="Pilus_CpaD"/>
    <property type="match status" value="1"/>
</dbReference>
<reference evidence="1 2" key="1">
    <citation type="submission" date="2016-07" db="EMBL/GenBank/DDBJ databases">
        <title>Draft Genome Sequence of Methylobrevis pamukkalensis PK2.</title>
        <authorList>
            <person name="Vasilenko O.V."/>
            <person name="Doronina N.V."/>
            <person name="Shmareva M.N."/>
            <person name="Tarlachkov S.V."/>
            <person name="Mustakhimov I."/>
            <person name="Trotsenko Y.A."/>
        </authorList>
    </citation>
    <scope>NUCLEOTIDE SEQUENCE [LARGE SCALE GENOMIC DNA]</scope>
    <source>
        <strain evidence="1 2">PK2</strain>
    </source>
</reference>
<dbReference type="NCBIfam" id="TIGR02522">
    <property type="entry name" value="pilus_cpaD"/>
    <property type="match status" value="1"/>
</dbReference>
<organism evidence="1 2">
    <name type="scientific">Methylobrevis pamukkalensis</name>
    <dbReference type="NCBI Taxonomy" id="1439726"/>
    <lineage>
        <taxon>Bacteria</taxon>
        <taxon>Pseudomonadati</taxon>
        <taxon>Pseudomonadota</taxon>
        <taxon>Alphaproteobacteria</taxon>
        <taxon>Hyphomicrobiales</taxon>
        <taxon>Pleomorphomonadaceae</taxon>
        <taxon>Methylobrevis</taxon>
    </lineage>
</organism>
<accession>A0A1E3H3N6</accession>
<name>A0A1E3H3N6_9HYPH</name>
<dbReference type="Proteomes" id="UP000094622">
    <property type="component" value="Unassembled WGS sequence"/>
</dbReference>
<sequence>MKRSVMAFRPRRPAAGGPVRAGGIAILAVAAALGGCAVKTDLTTGSVETDDYRKRHPIVLQDAEQTLDIPVGRGTAGLDGRSRDAVMAFASEARDRGTGPLVIMVPSGSGNEAAANYLAGSIRKTATGTGLSSGNIVTQAYRVQDPNVSAPIRLSFTQIKAGVPHPCGMWKDNAYRGFNNDSDDEFGCASQSNLAAMVANPEDLIGPRATTPVSVDRRAVVLRKWIAGEKTATEYGDDADGRSSDVGN</sequence>
<proteinExistence type="predicted"/>
<dbReference type="RefSeq" id="WP_069306568.1">
    <property type="nucleotide sequence ID" value="NZ_MCRJ01000035.1"/>
</dbReference>
<dbReference type="InterPro" id="IPR013361">
    <property type="entry name" value="Pilus_CpaD"/>
</dbReference>
<evidence type="ECO:0000313" key="2">
    <source>
        <dbReference type="Proteomes" id="UP000094622"/>
    </source>
</evidence>
<evidence type="ECO:0000313" key="1">
    <source>
        <dbReference type="EMBL" id="ODN70904.1"/>
    </source>
</evidence>
<gene>
    <name evidence="1" type="ORF">A6302_01748</name>
</gene>
<keyword evidence="2" id="KW-1185">Reference proteome</keyword>
<comment type="caution">
    <text evidence="1">The sequence shown here is derived from an EMBL/GenBank/DDBJ whole genome shotgun (WGS) entry which is preliminary data.</text>
</comment>
<protein>
    <submittedName>
        <fullName evidence="1">Pilus biogenesis CpaD protein</fullName>
    </submittedName>
</protein>
<dbReference type="PATRIC" id="fig|1439726.3.peg.1848"/>
<dbReference type="AlphaFoldDB" id="A0A1E3H3N6"/>
<dbReference type="InterPro" id="IPR019027">
    <property type="entry name" value="Pilus_biogenesis_CpaD-related"/>
</dbReference>
<dbReference type="EMBL" id="MCRJ01000035">
    <property type="protein sequence ID" value="ODN70904.1"/>
    <property type="molecule type" value="Genomic_DNA"/>
</dbReference>